<accession>A0A1M6F2G5</accession>
<dbReference type="RefSeq" id="WP_073311122.1">
    <property type="nucleotide sequence ID" value="NZ_FQZI01000003.1"/>
</dbReference>
<protein>
    <submittedName>
        <fullName evidence="1">Uncharacterized protein</fullName>
    </submittedName>
</protein>
<dbReference type="AlphaFoldDB" id="A0A1M6F2G5"/>
<keyword evidence="2" id="KW-1185">Reference proteome</keyword>
<dbReference type="Proteomes" id="UP000184488">
    <property type="component" value="Unassembled WGS sequence"/>
</dbReference>
<proteinExistence type="predicted"/>
<gene>
    <name evidence="1" type="ORF">SAMN05444363_2099</name>
</gene>
<evidence type="ECO:0000313" key="1">
    <source>
        <dbReference type="EMBL" id="SHI91882.1"/>
    </source>
</evidence>
<name>A0A1M6F2G5_9FLAO</name>
<dbReference type="EMBL" id="FQZI01000003">
    <property type="protein sequence ID" value="SHI91882.1"/>
    <property type="molecule type" value="Genomic_DNA"/>
</dbReference>
<evidence type="ECO:0000313" key="2">
    <source>
        <dbReference type="Proteomes" id="UP000184488"/>
    </source>
</evidence>
<dbReference type="OrthoDB" id="1493633at2"/>
<sequence length="135" mass="15567">MYSIEKLTQVSDCDAVLTWAQTEKENLELKKLNESKLTRNYANTSLSIETELQSVITQMNTINAILPTLPEGSIKEENLKKLRKLDYRKFLLEDRRINYGVVALLEKELDVERISKEIVEIDAFMTSVTQKKATL</sequence>
<reference evidence="2" key="1">
    <citation type="submission" date="2016-11" db="EMBL/GenBank/DDBJ databases">
        <authorList>
            <person name="Varghese N."/>
            <person name="Submissions S."/>
        </authorList>
    </citation>
    <scope>NUCLEOTIDE SEQUENCE [LARGE SCALE GENOMIC DNA]</scope>
    <source>
        <strain evidence="2">DSM 18829</strain>
    </source>
</reference>
<organism evidence="1 2">
    <name type="scientific">Flavobacterium terrae</name>
    <dbReference type="NCBI Taxonomy" id="415425"/>
    <lineage>
        <taxon>Bacteria</taxon>
        <taxon>Pseudomonadati</taxon>
        <taxon>Bacteroidota</taxon>
        <taxon>Flavobacteriia</taxon>
        <taxon>Flavobacteriales</taxon>
        <taxon>Flavobacteriaceae</taxon>
        <taxon>Flavobacterium</taxon>
    </lineage>
</organism>